<evidence type="ECO:0000313" key="3">
    <source>
        <dbReference type="Proteomes" id="UP000499080"/>
    </source>
</evidence>
<keyword evidence="3" id="KW-1185">Reference proteome</keyword>
<dbReference type="EMBL" id="BGPR01049091">
    <property type="protein sequence ID" value="GBO26077.1"/>
    <property type="molecule type" value="Genomic_DNA"/>
</dbReference>
<proteinExistence type="predicted"/>
<organism evidence="2 3">
    <name type="scientific">Araneus ventricosus</name>
    <name type="common">Orbweaver spider</name>
    <name type="synonym">Epeira ventricosa</name>
    <dbReference type="NCBI Taxonomy" id="182803"/>
    <lineage>
        <taxon>Eukaryota</taxon>
        <taxon>Metazoa</taxon>
        <taxon>Ecdysozoa</taxon>
        <taxon>Arthropoda</taxon>
        <taxon>Chelicerata</taxon>
        <taxon>Arachnida</taxon>
        <taxon>Araneae</taxon>
        <taxon>Araneomorphae</taxon>
        <taxon>Entelegynae</taxon>
        <taxon>Araneoidea</taxon>
        <taxon>Araneidae</taxon>
        <taxon>Araneus</taxon>
    </lineage>
</organism>
<keyword evidence="1" id="KW-1133">Transmembrane helix</keyword>
<evidence type="ECO:0000256" key="1">
    <source>
        <dbReference type="SAM" id="Phobius"/>
    </source>
</evidence>
<evidence type="ECO:0000313" key="2">
    <source>
        <dbReference type="EMBL" id="GBO26077.1"/>
    </source>
</evidence>
<dbReference type="Proteomes" id="UP000499080">
    <property type="component" value="Unassembled WGS sequence"/>
</dbReference>
<name>A0A4Y2VQS8_ARAVE</name>
<comment type="caution">
    <text evidence="2">The sequence shown here is derived from an EMBL/GenBank/DDBJ whole genome shotgun (WGS) entry which is preliminary data.</text>
</comment>
<keyword evidence="1" id="KW-0472">Membrane</keyword>
<keyword evidence="1" id="KW-0812">Transmembrane</keyword>
<accession>A0A4Y2VQS8</accession>
<feature type="non-terminal residue" evidence="2">
    <location>
        <position position="65"/>
    </location>
</feature>
<dbReference type="AlphaFoldDB" id="A0A4Y2VQS8"/>
<sequence>MLIVKTSFESAPQPKSADQLTGLFRFRSEGFGNGINQGLTTADSVYTTCIPYLPLLLFYFYLENT</sequence>
<gene>
    <name evidence="2" type="ORF">AVEN_158018_1</name>
</gene>
<reference evidence="2 3" key="1">
    <citation type="journal article" date="2019" name="Sci. Rep.">
        <title>Orb-weaving spider Araneus ventricosus genome elucidates the spidroin gene catalogue.</title>
        <authorList>
            <person name="Kono N."/>
            <person name="Nakamura H."/>
            <person name="Ohtoshi R."/>
            <person name="Moran D.A.P."/>
            <person name="Shinohara A."/>
            <person name="Yoshida Y."/>
            <person name="Fujiwara M."/>
            <person name="Mori M."/>
            <person name="Tomita M."/>
            <person name="Arakawa K."/>
        </authorList>
    </citation>
    <scope>NUCLEOTIDE SEQUENCE [LARGE SCALE GENOMIC DNA]</scope>
</reference>
<protein>
    <submittedName>
        <fullName evidence="2">Uncharacterized protein</fullName>
    </submittedName>
</protein>
<feature type="transmembrane region" description="Helical" evidence="1">
    <location>
        <begin position="44"/>
        <end position="62"/>
    </location>
</feature>